<dbReference type="AlphaFoldDB" id="A0A1G2LAD9"/>
<evidence type="ECO:0000313" key="2">
    <source>
        <dbReference type="Proteomes" id="UP000176705"/>
    </source>
</evidence>
<dbReference type="Pfam" id="PF05635">
    <property type="entry name" value="23S_rRNA_IVP"/>
    <property type="match status" value="1"/>
</dbReference>
<dbReference type="EMBL" id="MHQS01000014">
    <property type="protein sequence ID" value="OHA08578.1"/>
    <property type="molecule type" value="Genomic_DNA"/>
</dbReference>
<evidence type="ECO:0000313" key="1">
    <source>
        <dbReference type="EMBL" id="OHA08578.1"/>
    </source>
</evidence>
<dbReference type="NCBIfam" id="TIGR02436">
    <property type="entry name" value="four helix bundle protein"/>
    <property type="match status" value="1"/>
</dbReference>
<organism evidence="1 2">
    <name type="scientific">Candidatus Sungbacteria bacterium RIFCSPLOWO2_01_FULL_59_16</name>
    <dbReference type="NCBI Taxonomy" id="1802280"/>
    <lineage>
        <taxon>Bacteria</taxon>
        <taxon>Candidatus Sungiibacteriota</taxon>
    </lineage>
</organism>
<dbReference type="Proteomes" id="UP000176705">
    <property type="component" value="Unassembled WGS sequence"/>
</dbReference>
<accession>A0A1G2LAD9</accession>
<dbReference type="PANTHER" id="PTHR38471:SF2">
    <property type="entry name" value="FOUR HELIX BUNDLE PROTEIN"/>
    <property type="match status" value="1"/>
</dbReference>
<evidence type="ECO:0008006" key="3">
    <source>
        <dbReference type="Google" id="ProtNLM"/>
    </source>
</evidence>
<dbReference type="InterPro" id="IPR036583">
    <property type="entry name" value="23S_rRNA_IVS_sf"/>
</dbReference>
<dbReference type="Gene3D" id="1.20.1440.60">
    <property type="entry name" value="23S rRNA-intervening sequence"/>
    <property type="match status" value="1"/>
</dbReference>
<dbReference type="SUPFAM" id="SSF158446">
    <property type="entry name" value="IVS-encoded protein-like"/>
    <property type="match status" value="1"/>
</dbReference>
<proteinExistence type="predicted"/>
<sequence>MDNQEYKNLLLRRTKKFSIDVINFADDILQRGLSKRIVLSQLIRSATSIGANIIEAQAASSRKDFINFIHYALKSANETCYWLELLKETTRGDPVVVEHLLREATELSKLLGSSVLALKGRK</sequence>
<dbReference type="PIRSF" id="PIRSF035652">
    <property type="entry name" value="CHP02436"/>
    <property type="match status" value="1"/>
</dbReference>
<gene>
    <name evidence="1" type="ORF">A3B37_01775</name>
</gene>
<comment type="caution">
    <text evidence="1">The sequence shown here is derived from an EMBL/GenBank/DDBJ whole genome shotgun (WGS) entry which is preliminary data.</text>
</comment>
<name>A0A1G2LAD9_9BACT</name>
<reference evidence="1 2" key="1">
    <citation type="journal article" date="2016" name="Nat. Commun.">
        <title>Thousands of microbial genomes shed light on interconnected biogeochemical processes in an aquifer system.</title>
        <authorList>
            <person name="Anantharaman K."/>
            <person name="Brown C.T."/>
            <person name="Hug L.A."/>
            <person name="Sharon I."/>
            <person name="Castelle C.J."/>
            <person name="Probst A.J."/>
            <person name="Thomas B.C."/>
            <person name="Singh A."/>
            <person name="Wilkins M.J."/>
            <person name="Karaoz U."/>
            <person name="Brodie E.L."/>
            <person name="Williams K.H."/>
            <person name="Hubbard S.S."/>
            <person name="Banfield J.F."/>
        </authorList>
    </citation>
    <scope>NUCLEOTIDE SEQUENCE [LARGE SCALE GENOMIC DNA]</scope>
</reference>
<dbReference type="InterPro" id="IPR012657">
    <property type="entry name" value="23S_rRNA-intervening_sequence"/>
</dbReference>
<protein>
    <recommendedName>
        <fullName evidence="3">Four helix bundle protein</fullName>
    </recommendedName>
</protein>
<dbReference type="STRING" id="1802280.A3B37_01775"/>
<dbReference type="PANTHER" id="PTHR38471">
    <property type="entry name" value="FOUR HELIX BUNDLE PROTEIN"/>
    <property type="match status" value="1"/>
</dbReference>